<dbReference type="AlphaFoldDB" id="A0A645EB35"/>
<comment type="caution">
    <text evidence="1">The sequence shown here is derived from an EMBL/GenBank/DDBJ whole genome shotgun (WGS) entry which is preliminary data.</text>
</comment>
<evidence type="ECO:0000313" key="1">
    <source>
        <dbReference type="EMBL" id="MPM98519.1"/>
    </source>
</evidence>
<dbReference type="EMBL" id="VSSQ01044675">
    <property type="protein sequence ID" value="MPM98519.1"/>
    <property type="molecule type" value="Genomic_DNA"/>
</dbReference>
<gene>
    <name evidence="1" type="ORF">SDC9_145707</name>
</gene>
<name>A0A645EB35_9ZZZZ</name>
<organism evidence="1">
    <name type="scientific">bioreactor metagenome</name>
    <dbReference type="NCBI Taxonomy" id="1076179"/>
    <lineage>
        <taxon>unclassified sequences</taxon>
        <taxon>metagenomes</taxon>
        <taxon>ecological metagenomes</taxon>
    </lineage>
</organism>
<protein>
    <submittedName>
        <fullName evidence="1">Uncharacterized protein</fullName>
    </submittedName>
</protein>
<sequence length="111" mass="12573">MVTDARKVAHTAALHQNHRVLLKVMAFAADVGGDFLPVRQADAGYFTQRRVRFLRGAGGDLQADAAALRAGAQRLGFTFLRLFFASETHQLVDCRHNRFLLLLYFHRKKFT</sequence>
<proteinExistence type="predicted"/>
<accession>A0A645EB35</accession>
<reference evidence="1" key="1">
    <citation type="submission" date="2019-08" db="EMBL/GenBank/DDBJ databases">
        <authorList>
            <person name="Kucharzyk K."/>
            <person name="Murdoch R.W."/>
            <person name="Higgins S."/>
            <person name="Loffler F."/>
        </authorList>
    </citation>
    <scope>NUCLEOTIDE SEQUENCE</scope>
</reference>